<dbReference type="PANTHER" id="PTHR24421:SF10">
    <property type="entry name" value="NITRATE_NITRITE SENSOR PROTEIN NARQ"/>
    <property type="match status" value="1"/>
</dbReference>
<keyword evidence="6" id="KW-0472">Membrane</keyword>
<keyword evidence="4" id="KW-0418">Kinase</keyword>
<keyword evidence="3" id="KW-0808">Transferase</keyword>
<dbReference type="SUPFAM" id="SSF48452">
    <property type="entry name" value="TPR-like"/>
    <property type="match status" value="1"/>
</dbReference>
<evidence type="ECO:0000256" key="6">
    <source>
        <dbReference type="SAM" id="Phobius"/>
    </source>
</evidence>
<dbReference type="SUPFAM" id="SSF55874">
    <property type="entry name" value="ATPase domain of HSP90 chaperone/DNA topoisomerase II/histidine kinase"/>
    <property type="match status" value="1"/>
</dbReference>
<dbReference type="PROSITE" id="PS50109">
    <property type="entry name" value="HIS_KIN"/>
    <property type="match status" value="1"/>
</dbReference>
<dbReference type="InterPro" id="IPR050482">
    <property type="entry name" value="Sensor_HK_TwoCompSys"/>
</dbReference>
<dbReference type="SMART" id="SM00387">
    <property type="entry name" value="HATPase_c"/>
    <property type="match status" value="1"/>
</dbReference>
<evidence type="ECO:0000256" key="2">
    <source>
        <dbReference type="ARBA" id="ARBA00012438"/>
    </source>
</evidence>
<dbReference type="GO" id="GO:0004673">
    <property type="term" value="F:protein histidine kinase activity"/>
    <property type="evidence" value="ECO:0007669"/>
    <property type="project" value="UniProtKB-EC"/>
</dbReference>
<proteinExistence type="predicted"/>
<dbReference type="InterPro" id="IPR036890">
    <property type="entry name" value="HATPase_C_sf"/>
</dbReference>
<dbReference type="Gene3D" id="3.30.565.10">
    <property type="entry name" value="Histidine kinase-like ATPase, C-terminal domain"/>
    <property type="match status" value="1"/>
</dbReference>
<name>A0A3D8Y3B5_9BACT</name>
<evidence type="ECO:0000259" key="7">
    <source>
        <dbReference type="PROSITE" id="PS50109"/>
    </source>
</evidence>
<keyword evidence="6" id="KW-1133">Transmembrane helix</keyword>
<comment type="catalytic activity">
    <reaction evidence="1">
        <text>ATP + protein L-histidine = ADP + protein N-phospho-L-histidine.</text>
        <dbReference type="EC" id="2.7.13.3"/>
    </reaction>
</comment>
<evidence type="ECO:0000256" key="1">
    <source>
        <dbReference type="ARBA" id="ARBA00000085"/>
    </source>
</evidence>
<dbReference type="PANTHER" id="PTHR24421">
    <property type="entry name" value="NITRATE/NITRITE SENSOR PROTEIN NARX-RELATED"/>
    <property type="match status" value="1"/>
</dbReference>
<dbReference type="InterPro" id="IPR011990">
    <property type="entry name" value="TPR-like_helical_dom_sf"/>
</dbReference>
<dbReference type="GO" id="GO:0000160">
    <property type="term" value="P:phosphorelay signal transduction system"/>
    <property type="evidence" value="ECO:0007669"/>
    <property type="project" value="UniProtKB-KW"/>
</dbReference>
<sequence length="691" mass="79415">MRYFIDSICKKVVRDLGKRFLFSLFLLPALPASSQISEHLYKSLPDSIRPQDPRHLTTGEVKRILDNTFLVKSLTSKEIAEVDSICLRFASKYINIKTEPARRDYLFSVCQYLSQGINYHAGRYSLRGNGKLYQYPFSKFAMQYSDLFIDLYGEGLYFDAGKLTQILSNKANFYVQSDAFKDAYDTHISALEVGKKFVKSSVPAKYVQLARFFEYFDRPYQTLAYCDSASKTLVSLETVPRRPSLEGFLIRVRQIANFSLYLDKYDEKFANEIKALHNSALALRPRQERYLSVSYTLLAGLAYYDKQYKRSLAYLDSAETTFPQTELLDVWEMNLVYKGLSLRHLKRFQESNDVFSKLDLDDIKKPVVAEVLNTLYEEELASGNFQRALQHRERLFKLHEKKHKMDLEGKALEMEQLFKIRQKEQEISQLNVLQNRNKTIFGFAVLIVALVIINFISIYRRSVFKTQSLVKQLETTTQLQVMHLELARQEERKLLGQDLHNGFSSALAGVKHQLDLAIMDAASKNEQELLNRISHQVSDIYEMSRSTSHNWYHGFGHNSEKSFAVQIQNLADSALPDTSYNKSILVEDNELSGMNLQLRIDLLRITQELLTNIVKHAKARSVTILVCKDLDFLILNIIDDGVGFNLEKAQSASKGIGLRSLREKLQKLNGVMQVATTKKGTDILIKIPFAD</sequence>
<accession>A0A3D8Y3B5</accession>
<dbReference type="EMBL" id="QNUL01000039">
    <property type="protein sequence ID" value="REA56424.1"/>
    <property type="molecule type" value="Genomic_DNA"/>
</dbReference>
<evidence type="ECO:0000256" key="4">
    <source>
        <dbReference type="ARBA" id="ARBA00022777"/>
    </source>
</evidence>
<dbReference type="InterPro" id="IPR003594">
    <property type="entry name" value="HATPase_dom"/>
</dbReference>
<keyword evidence="5" id="KW-0902">Two-component regulatory system</keyword>
<dbReference type="EC" id="2.7.13.3" evidence="2"/>
<evidence type="ECO:0000256" key="3">
    <source>
        <dbReference type="ARBA" id="ARBA00022679"/>
    </source>
</evidence>
<dbReference type="AlphaFoldDB" id="A0A3D8Y3B5"/>
<keyword evidence="9" id="KW-1185">Reference proteome</keyword>
<dbReference type="CDD" id="cd16917">
    <property type="entry name" value="HATPase_UhpB-NarQ-NarX-like"/>
    <property type="match status" value="1"/>
</dbReference>
<comment type="caution">
    <text evidence="8">The sequence shown here is derived from an EMBL/GenBank/DDBJ whole genome shotgun (WGS) entry which is preliminary data.</text>
</comment>
<dbReference type="Proteomes" id="UP000256373">
    <property type="component" value="Unassembled WGS sequence"/>
</dbReference>
<dbReference type="InterPro" id="IPR005467">
    <property type="entry name" value="His_kinase_dom"/>
</dbReference>
<keyword evidence="6" id="KW-0812">Transmembrane</keyword>
<organism evidence="8 9">
    <name type="scientific">Dyadobacter luteus</name>
    <dbReference type="NCBI Taxonomy" id="2259619"/>
    <lineage>
        <taxon>Bacteria</taxon>
        <taxon>Pseudomonadati</taxon>
        <taxon>Bacteroidota</taxon>
        <taxon>Cytophagia</taxon>
        <taxon>Cytophagales</taxon>
        <taxon>Spirosomataceae</taxon>
        <taxon>Dyadobacter</taxon>
    </lineage>
</organism>
<evidence type="ECO:0000313" key="9">
    <source>
        <dbReference type="Proteomes" id="UP000256373"/>
    </source>
</evidence>
<dbReference type="Gene3D" id="1.25.40.10">
    <property type="entry name" value="Tetratricopeptide repeat domain"/>
    <property type="match status" value="1"/>
</dbReference>
<dbReference type="Pfam" id="PF02518">
    <property type="entry name" value="HATPase_c"/>
    <property type="match status" value="1"/>
</dbReference>
<feature type="transmembrane region" description="Helical" evidence="6">
    <location>
        <begin position="440"/>
        <end position="459"/>
    </location>
</feature>
<gene>
    <name evidence="8" type="ORF">DSL64_26885</name>
</gene>
<evidence type="ECO:0000256" key="5">
    <source>
        <dbReference type="ARBA" id="ARBA00023012"/>
    </source>
</evidence>
<evidence type="ECO:0000313" key="8">
    <source>
        <dbReference type="EMBL" id="REA56424.1"/>
    </source>
</evidence>
<dbReference type="OrthoDB" id="1301080at2"/>
<dbReference type="RefSeq" id="WP_115834059.1">
    <property type="nucleotide sequence ID" value="NZ_QNUL01000039.1"/>
</dbReference>
<reference evidence="8 9" key="1">
    <citation type="submission" date="2018-07" db="EMBL/GenBank/DDBJ databases">
        <title>Dyadobacter roseus sp. nov., isolated from rose rhizosphere soil.</title>
        <authorList>
            <person name="Chen L."/>
        </authorList>
    </citation>
    <scope>NUCLEOTIDE SEQUENCE [LARGE SCALE GENOMIC DNA]</scope>
    <source>
        <strain evidence="8 9">RS19</strain>
    </source>
</reference>
<protein>
    <recommendedName>
        <fullName evidence="2">histidine kinase</fullName>
        <ecNumber evidence="2">2.7.13.3</ecNumber>
    </recommendedName>
</protein>
<feature type="domain" description="Histidine kinase" evidence="7">
    <location>
        <begin position="602"/>
        <end position="691"/>
    </location>
</feature>